<dbReference type="GO" id="GO:0006396">
    <property type="term" value="P:RNA processing"/>
    <property type="evidence" value="ECO:0007669"/>
    <property type="project" value="InterPro"/>
</dbReference>
<accession>A0AAV9PRI4</accession>
<dbReference type="Proteomes" id="UP001337655">
    <property type="component" value="Unassembled WGS sequence"/>
</dbReference>
<feature type="domain" description="HTH La-type RNA-binding" evidence="7">
    <location>
        <begin position="181"/>
        <end position="271"/>
    </location>
</feature>
<dbReference type="Pfam" id="PF05383">
    <property type="entry name" value="La"/>
    <property type="match status" value="1"/>
</dbReference>
<evidence type="ECO:0000256" key="1">
    <source>
        <dbReference type="ARBA" id="ARBA00004123"/>
    </source>
</evidence>
<feature type="compositionally biased region" description="Polar residues" evidence="5">
    <location>
        <begin position="104"/>
        <end position="119"/>
    </location>
</feature>
<feature type="compositionally biased region" description="Polar residues" evidence="5">
    <location>
        <begin position="8"/>
        <end position="18"/>
    </location>
</feature>
<reference evidence="8 9" key="1">
    <citation type="submission" date="2023-08" db="EMBL/GenBank/DDBJ databases">
        <title>Black Yeasts Isolated from many extreme environments.</title>
        <authorList>
            <person name="Coleine C."/>
            <person name="Stajich J.E."/>
            <person name="Selbmann L."/>
        </authorList>
    </citation>
    <scope>NUCLEOTIDE SEQUENCE [LARGE SCALE GENOMIC DNA]</scope>
    <source>
        <strain evidence="8 9">CCFEE 5935</strain>
    </source>
</reference>
<dbReference type="RefSeq" id="XP_064664045.1">
    <property type="nucleotide sequence ID" value="XM_064797811.1"/>
</dbReference>
<feature type="region of interest" description="Disordered" evidence="5">
    <location>
        <begin position="1"/>
        <end position="169"/>
    </location>
</feature>
<proteinExistence type="predicted"/>
<evidence type="ECO:0000256" key="3">
    <source>
        <dbReference type="ARBA" id="ARBA00023242"/>
    </source>
</evidence>
<dbReference type="InterPro" id="IPR012677">
    <property type="entry name" value="Nucleotide-bd_a/b_plait_sf"/>
</dbReference>
<dbReference type="GO" id="GO:0005634">
    <property type="term" value="C:nucleus"/>
    <property type="evidence" value="ECO:0007669"/>
    <property type="project" value="UniProtKB-SubCell"/>
</dbReference>
<dbReference type="PANTHER" id="PTHR22792:SF140">
    <property type="entry name" value="ACHILLES, ISOFORM A"/>
    <property type="match status" value="1"/>
</dbReference>
<gene>
    <name evidence="8" type="ORF">LTR77_000546</name>
</gene>
<feature type="compositionally biased region" description="Basic and acidic residues" evidence="5">
    <location>
        <begin position="121"/>
        <end position="154"/>
    </location>
</feature>
<keyword evidence="9" id="KW-1185">Reference proteome</keyword>
<dbReference type="SMART" id="SM00360">
    <property type="entry name" value="RRM"/>
    <property type="match status" value="1"/>
</dbReference>
<dbReference type="GO" id="GO:0003729">
    <property type="term" value="F:mRNA binding"/>
    <property type="evidence" value="ECO:0007669"/>
    <property type="project" value="TreeGrafter"/>
</dbReference>
<evidence type="ECO:0000259" key="7">
    <source>
        <dbReference type="PROSITE" id="PS50961"/>
    </source>
</evidence>
<comment type="caution">
    <text evidence="8">The sequence shown here is derived from an EMBL/GenBank/DDBJ whole genome shotgun (WGS) entry which is preliminary data.</text>
</comment>
<dbReference type="PRINTS" id="PR00302">
    <property type="entry name" value="LUPUSLA"/>
</dbReference>
<comment type="subcellular location">
    <subcellularLocation>
        <location evidence="1">Nucleus</location>
    </subcellularLocation>
</comment>
<feature type="compositionally biased region" description="Low complexity" evidence="5">
    <location>
        <begin position="74"/>
        <end position="91"/>
    </location>
</feature>
<feature type="domain" description="RRM" evidence="6">
    <location>
        <begin position="288"/>
        <end position="374"/>
    </location>
</feature>
<keyword evidence="3" id="KW-0539">Nucleus</keyword>
<dbReference type="PANTHER" id="PTHR22792">
    <property type="entry name" value="LUPUS LA PROTEIN-RELATED"/>
    <property type="match status" value="1"/>
</dbReference>
<feature type="compositionally biased region" description="Polar residues" evidence="5">
    <location>
        <begin position="155"/>
        <end position="164"/>
    </location>
</feature>
<feature type="region of interest" description="Disordered" evidence="5">
    <location>
        <begin position="390"/>
        <end position="515"/>
    </location>
</feature>
<dbReference type="CDD" id="cd12291">
    <property type="entry name" value="RRM1_La"/>
    <property type="match status" value="1"/>
</dbReference>
<dbReference type="InterPro" id="IPR000504">
    <property type="entry name" value="RRM_dom"/>
</dbReference>
<protein>
    <submittedName>
        <fullName evidence="8">Uncharacterized protein</fullName>
    </submittedName>
</protein>
<dbReference type="EMBL" id="JAVRRT010000001">
    <property type="protein sequence ID" value="KAK5175407.1"/>
    <property type="molecule type" value="Genomic_DNA"/>
</dbReference>
<dbReference type="InterPro" id="IPR002344">
    <property type="entry name" value="Lupus_La"/>
</dbReference>
<dbReference type="Gene3D" id="1.10.10.10">
    <property type="entry name" value="Winged helix-like DNA-binding domain superfamily/Winged helix DNA-binding domain"/>
    <property type="match status" value="1"/>
</dbReference>
<evidence type="ECO:0000313" key="9">
    <source>
        <dbReference type="Proteomes" id="UP001337655"/>
    </source>
</evidence>
<dbReference type="Gene3D" id="3.30.70.330">
    <property type="match status" value="1"/>
</dbReference>
<dbReference type="SUPFAM" id="SSF54928">
    <property type="entry name" value="RNA-binding domain, RBD"/>
    <property type="match status" value="1"/>
</dbReference>
<evidence type="ECO:0000256" key="4">
    <source>
        <dbReference type="PROSITE-ProRule" id="PRU00332"/>
    </source>
</evidence>
<sequence length="515" mass="57338">MADVTEPATDTNDMQTEETNQKIEEPTIKADDLTTKKRKIDAEENDAEAKTKKTKVTKGVETAEEVKKDDGVDAQDSAQADAGADVTVTDAADADDMDKAAKPKTTSEVNNQAGVTNADSSEEKMDTASDVKEETAATEEHENSAERTNDERINEQNGHTNQSSDQKKKWELTNKIKSKFEFEESSDADEIRTQVEFYFSDSNLPTDAYLLKLTGGHKNIPVDVGIIHSFKRMKHFQPRSAVVAALTESDTLDIGDDGGITRKEPLSQKFTDDVVENQVIQHELAMPRSIYAKGFGQEDAGTHQAIERWFAPFGPVRSIRLRREPNGEFKKSVFVEFDTEELANAFLAQQQPIKFHGQKLIVKSKQAYIDTRYQGNVNKMVDETMSYAAGTGKRQGGQYRGNNHRRGSNDQRGNRRGGRGGGRGGRGDRRDGGRRRDRDDRDDKRNSGSRYDGDKNDWKKRRAADRGERDDADENGHAEKKVKVEGAEADGGKDGVKEDAKDNVKEQVQEAAQEV</sequence>
<evidence type="ECO:0000256" key="2">
    <source>
        <dbReference type="ARBA" id="ARBA00022884"/>
    </source>
</evidence>
<dbReference type="SMART" id="SM00715">
    <property type="entry name" value="LA"/>
    <property type="match status" value="1"/>
</dbReference>
<dbReference type="Pfam" id="PF00076">
    <property type="entry name" value="RRM_1"/>
    <property type="match status" value="1"/>
</dbReference>
<dbReference type="InterPro" id="IPR035979">
    <property type="entry name" value="RBD_domain_sf"/>
</dbReference>
<dbReference type="PROSITE" id="PS50102">
    <property type="entry name" value="RRM"/>
    <property type="match status" value="1"/>
</dbReference>
<organism evidence="8 9">
    <name type="scientific">Saxophila tyrrhenica</name>
    <dbReference type="NCBI Taxonomy" id="1690608"/>
    <lineage>
        <taxon>Eukaryota</taxon>
        <taxon>Fungi</taxon>
        <taxon>Dikarya</taxon>
        <taxon>Ascomycota</taxon>
        <taxon>Pezizomycotina</taxon>
        <taxon>Dothideomycetes</taxon>
        <taxon>Dothideomycetidae</taxon>
        <taxon>Mycosphaerellales</taxon>
        <taxon>Extremaceae</taxon>
        <taxon>Saxophila</taxon>
    </lineage>
</organism>
<name>A0AAV9PRI4_9PEZI</name>
<evidence type="ECO:0000313" key="8">
    <source>
        <dbReference type="EMBL" id="KAK5175407.1"/>
    </source>
</evidence>
<dbReference type="GO" id="GO:1990904">
    <property type="term" value="C:ribonucleoprotein complex"/>
    <property type="evidence" value="ECO:0007669"/>
    <property type="project" value="InterPro"/>
</dbReference>
<dbReference type="PROSITE" id="PS50961">
    <property type="entry name" value="HTH_LA"/>
    <property type="match status" value="1"/>
</dbReference>
<dbReference type="InterPro" id="IPR045180">
    <property type="entry name" value="La_dom_prot"/>
</dbReference>
<evidence type="ECO:0000256" key="5">
    <source>
        <dbReference type="SAM" id="MobiDB-lite"/>
    </source>
</evidence>
<feature type="compositionally biased region" description="Basic and acidic residues" evidence="5">
    <location>
        <begin position="19"/>
        <end position="35"/>
    </location>
</feature>
<evidence type="ECO:0000259" key="6">
    <source>
        <dbReference type="PROSITE" id="PS50102"/>
    </source>
</evidence>
<keyword evidence="2 4" id="KW-0694">RNA-binding</keyword>
<feature type="compositionally biased region" description="Basic and acidic residues" evidence="5">
    <location>
        <begin position="464"/>
        <end position="508"/>
    </location>
</feature>
<dbReference type="InterPro" id="IPR006630">
    <property type="entry name" value="La_HTH"/>
</dbReference>
<dbReference type="InterPro" id="IPR036390">
    <property type="entry name" value="WH_DNA-bd_sf"/>
</dbReference>
<dbReference type="AlphaFoldDB" id="A0AAV9PRI4"/>
<dbReference type="InterPro" id="IPR036388">
    <property type="entry name" value="WH-like_DNA-bd_sf"/>
</dbReference>
<feature type="compositionally biased region" description="Basic and acidic residues" evidence="5">
    <location>
        <begin position="425"/>
        <end position="457"/>
    </location>
</feature>
<dbReference type="SUPFAM" id="SSF46785">
    <property type="entry name" value="Winged helix' DNA-binding domain"/>
    <property type="match status" value="1"/>
</dbReference>
<dbReference type="GeneID" id="89921896"/>